<feature type="transmembrane region" description="Helical" evidence="1">
    <location>
        <begin position="23"/>
        <end position="46"/>
    </location>
</feature>
<dbReference type="EMBL" id="JAVRES010000001">
    <property type="protein sequence ID" value="MDT0433325.1"/>
    <property type="molecule type" value="Genomic_DNA"/>
</dbReference>
<dbReference type="AlphaFoldDB" id="A0ABD5EHI8"/>
<name>A0ABD5EHI8_9ACTN</name>
<dbReference type="PANTHER" id="PTHR23542">
    <property type="match status" value="1"/>
</dbReference>
<dbReference type="InterPro" id="IPR036259">
    <property type="entry name" value="MFS_trans_sf"/>
</dbReference>
<gene>
    <name evidence="2" type="ORF">RM877_01380</name>
</gene>
<dbReference type="Pfam" id="PF07690">
    <property type="entry name" value="MFS_1"/>
    <property type="match status" value="1"/>
</dbReference>
<dbReference type="Proteomes" id="UP001183535">
    <property type="component" value="Unassembled WGS sequence"/>
</dbReference>
<keyword evidence="1" id="KW-0472">Membrane</keyword>
<feature type="transmembrane region" description="Helical" evidence="1">
    <location>
        <begin position="344"/>
        <end position="368"/>
    </location>
</feature>
<keyword evidence="1" id="KW-0812">Transmembrane</keyword>
<feature type="transmembrane region" description="Helical" evidence="1">
    <location>
        <begin position="95"/>
        <end position="121"/>
    </location>
</feature>
<feature type="transmembrane region" description="Helical" evidence="1">
    <location>
        <begin position="289"/>
        <end position="307"/>
    </location>
</feature>
<evidence type="ECO:0000313" key="3">
    <source>
        <dbReference type="Proteomes" id="UP001183535"/>
    </source>
</evidence>
<dbReference type="Gene3D" id="1.20.1250.20">
    <property type="entry name" value="MFS general substrate transporter like domains"/>
    <property type="match status" value="1"/>
</dbReference>
<comment type="caution">
    <text evidence="2">The sequence shown here is derived from an EMBL/GenBank/DDBJ whole genome shotgun (WGS) entry which is preliminary data.</text>
</comment>
<keyword evidence="1" id="KW-1133">Transmembrane helix</keyword>
<feature type="transmembrane region" description="Helical" evidence="1">
    <location>
        <begin position="255"/>
        <end position="277"/>
    </location>
</feature>
<feature type="transmembrane region" description="Helical" evidence="1">
    <location>
        <begin position="222"/>
        <end position="243"/>
    </location>
</feature>
<dbReference type="SUPFAM" id="SSF103473">
    <property type="entry name" value="MFS general substrate transporter"/>
    <property type="match status" value="1"/>
</dbReference>
<accession>A0ABD5EHI8</accession>
<keyword evidence="3" id="KW-1185">Reference proteome</keyword>
<dbReference type="PANTHER" id="PTHR23542:SF1">
    <property type="entry name" value="MAJOR FACILITATOR SUPERFAMILY (MFS) PROFILE DOMAIN-CONTAINING PROTEIN"/>
    <property type="match status" value="1"/>
</dbReference>
<sequence length="416" mass="42208">MTGKQSDPKPSFRAVLALPGHKTWYAASALIRLPVVMAPLALVFLGHATHSFAAGGLLAATHAIGEAAGAPLMGRRFDTRPFLGQLRLSLAAEGAAFAVIALIAGHAPVVLLAALTFLAGAAASGAPGGMRAQLSATSPEHLRPAALGLESALSQTTWAVAPPLVALVYTRTGAAGALLVMAVSSAAPLLFARRIPHTERSAAAVTDGAATGTRTREILRTVWPTALLSVAIMFLIGTADVLLPPRLEENGASPALAGPVMTAFAVASIVSGLVYGARRWPGSPFGQTACLLPLFAGAFALPAWTGAPWHLTAAFALGGLLFSPLMVIRNIALQHRLPQQAWATGFSVLYAAAGVGYGAAGLLSAALLGTSTPGNAFLVCALVTAVIGGVSLAGERVTRTSASPAAVSDPPVRSER</sequence>
<protein>
    <submittedName>
        <fullName evidence="2">MFS transporter</fullName>
    </submittedName>
</protein>
<proteinExistence type="predicted"/>
<dbReference type="RefSeq" id="WP_093834913.1">
    <property type="nucleotide sequence ID" value="NZ_JAVRES010000001.1"/>
</dbReference>
<reference evidence="3" key="1">
    <citation type="submission" date="2023-07" db="EMBL/GenBank/DDBJ databases">
        <title>30 novel species of actinomycetes from the DSMZ collection.</title>
        <authorList>
            <person name="Nouioui I."/>
        </authorList>
    </citation>
    <scope>NUCLEOTIDE SEQUENCE [LARGE SCALE GENOMIC DNA]</scope>
    <source>
        <strain evidence="3">DSM 41981</strain>
    </source>
</reference>
<dbReference type="InterPro" id="IPR011701">
    <property type="entry name" value="MFS"/>
</dbReference>
<feature type="transmembrane region" description="Helical" evidence="1">
    <location>
        <begin position="173"/>
        <end position="192"/>
    </location>
</feature>
<feature type="transmembrane region" description="Helical" evidence="1">
    <location>
        <begin position="313"/>
        <end position="332"/>
    </location>
</feature>
<organism evidence="2 3">
    <name type="scientific">Streptomyces doudnae</name>
    <dbReference type="NCBI Taxonomy" id="3075536"/>
    <lineage>
        <taxon>Bacteria</taxon>
        <taxon>Bacillati</taxon>
        <taxon>Actinomycetota</taxon>
        <taxon>Actinomycetes</taxon>
        <taxon>Kitasatosporales</taxon>
        <taxon>Streptomycetaceae</taxon>
        <taxon>Streptomyces</taxon>
    </lineage>
</organism>
<feature type="transmembrane region" description="Helical" evidence="1">
    <location>
        <begin position="374"/>
        <end position="393"/>
    </location>
</feature>
<evidence type="ECO:0000256" key="1">
    <source>
        <dbReference type="SAM" id="Phobius"/>
    </source>
</evidence>
<evidence type="ECO:0000313" key="2">
    <source>
        <dbReference type="EMBL" id="MDT0433325.1"/>
    </source>
</evidence>